<feature type="transmembrane region" description="Helical" evidence="1">
    <location>
        <begin position="9"/>
        <end position="29"/>
    </location>
</feature>
<proteinExistence type="predicted"/>
<feature type="domain" description="Cell wall elongation regulator TseB-like" evidence="2">
    <location>
        <begin position="42"/>
        <end position="86"/>
    </location>
</feature>
<name>A0A1E3L373_9BACL</name>
<dbReference type="EMBL" id="MDER01000043">
    <property type="protein sequence ID" value="ODP28124.1"/>
    <property type="molecule type" value="Genomic_DNA"/>
</dbReference>
<dbReference type="STRING" id="1886670.PTI45_02542"/>
<dbReference type="Pfam" id="PF17881">
    <property type="entry name" value="TseB"/>
    <property type="match status" value="1"/>
</dbReference>
<dbReference type="Gene3D" id="3.10.450.40">
    <property type="match status" value="1"/>
</dbReference>
<protein>
    <recommendedName>
        <fullName evidence="2">Cell wall elongation regulator TseB-like domain-containing protein</fullName>
    </recommendedName>
</protein>
<dbReference type="SUPFAM" id="SSF54403">
    <property type="entry name" value="Cystatin/monellin"/>
    <property type="match status" value="2"/>
</dbReference>
<dbReference type="Proteomes" id="UP000094578">
    <property type="component" value="Unassembled WGS sequence"/>
</dbReference>
<keyword evidence="1" id="KW-0812">Transmembrane</keyword>
<dbReference type="RefSeq" id="WP_069327950.1">
    <property type="nucleotide sequence ID" value="NZ_MDER01000043.1"/>
</dbReference>
<reference evidence="3 4" key="1">
    <citation type="submission" date="2016-08" db="EMBL/GenBank/DDBJ databases">
        <title>Genome sequencing of Paenibacillus sp. TI45-13ar, isolated from Korean traditional nuruk.</title>
        <authorList>
            <person name="Kim S.-J."/>
        </authorList>
    </citation>
    <scope>NUCLEOTIDE SEQUENCE [LARGE SCALE GENOMIC DNA]</scope>
    <source>
        <strain evidence="3 4">TI45-13ar</strain>
    </source>
</reference>
<evidence type="ECO:0000313" key="3">
    <source>
        <dbReference type="EMBL" id="ODP28124.1"/>
    </source>
</evidence>
<dbReference type="AlphaFoldDB" id="A0A1E3L373"/>
<keyword evidence="4" id="KW-1185">Reference proteome</keyword>
<evidence type="ECO:0000313" key="4">
    <source>
        <dbReference type="Proteomes" id="UP000094578"/>
    </source>
</evidence>
<organism evidence="3 4">
    <name type="scientific">Paenibacillus nuruki</name>
    <dbReference type="NCBI Taxonomy" id="1886670"/>
    <lineage>
        <taxon>Bacteria</taxon>
        <taxon>Bacillati</taxon>
        <taxon>Bacillota</taxon>
        <taxon>Bacilli</taxon>
        <taxon>Bacillales</taxon>
        <taxon>Paenibacillaceae</taxon>
        <taxon>Paenibacillus</taxon>
    </lineage>
</organism>
<comment type="caution">
    <text evidence="3">The sequence shown here is derived from an EMBL/GenBank/DDBJ whole genome shotgun (WGS) entry which is preliminary data.</text>
</comment>
<evidence type="ECO:0000256" key="1">
    <source>
        <dbReference type="SAM" id="Phobius"/>
    </source>
</evidence>
<dbReference type="InterPro" id="IPR041401">
    <property type="entry name" value="TseB-like_dom"/>
</dbReference>
<keyword evidence="1" id="KW-0472">Membrane</keyword>
<sequence>MRNLGSGKWIAIIIVVVGLLVLGVNQFYVHVMAQPWSKEQLAINSAQEKADIVSVTRTFNSVWTDTSTYWVVEGKNTAQEDLMVWVKFNIDGSVAEGANAVHVEKTAGTVTYEKVNALLQNDLPGAEAVRIVPGSFKGKYAWQVFAKLNERYYYIFYNFRDGAKLSEPMELPATLKGTGQED</sequence>
<keyword evidence="1" id="KW-1133">Transmembrane helix</keyword>
<dbReference type="InterPro" id="IPR046350">
    <property type="entry name" value="Cystatin_sf"/>
</dbReference>
<gene>
    <name evidence="3" type="ORF">PTI45_02542</name>
</gene>
<evidence type="ECO:0000259" key="2">
    <source>
        <dbReference type="Pfam" id="PF17881"/>
    </source>
</evidence>
<accession>A0A1E3L373</accession>